<evidence type="ECO:0000259" key="2">
    <source>
        <dbReference type="Pfam" id="PF00905"/>
    </source>
</evidence>
<dbReference type="SUPFAM" id="SSF56601">
    <property type="entry name" value="beta-lactamase/transpeptidase-like"/>
    <property type="match status" value="1"/>
</dbReference>
<gene>
    <name evidence="3" type="ORF">GCM10025868_09750</name>
</gene>
<dbReference type="Pfam" id="PF00905">
    <property type="entry name" value="Transpeptidase"/>
    <property type="match status" value="1"/>
</dbReference>
<dbReference type="PANTHER" id="PTHR30627">
    <property type="entry name" value="PEPTIDOGLYCAN D,D-TRANSPEPTIDASE"/>
    <property type="match status" value="1"/>
</dbReference>
<keyword evidence="4" id="KW-1185">Reference proteome</keyword>
<evidence type="ECO:0000313" key="4">
    <source>
        <dbReference type="Proteomes" id="UP001157017"/>
    </source>
</evidence>
<dbReference type="PANTHER" id="PTHR30627:SF2">
    <property type="entry name" value="PEPTIDOGLYCAN D,D-TRANSPEPTIDASE MRDA"/>
    <property type="match status" value="1"/>
</dbReference>
<dbReference type="InterPro" id="IPR050515">
    <property type="entry name" value="Beta-lactam/transpept"/>
</dbReference>
<dbReference type="InterPro" id="IPR001460">
    <property type="entry name" value="PCN-bd_Tpept"/>
</dbReference>
<protein>
    <recommendedName>
        <fullName evidence="2">Penicillin-binding protein transpeptidase domain-containing protein</fullName>
    </recommendedName>
</protein>
<comment type="caution">
    <text evidence="3">The sequence shown here is derived from an EMBL/GenBank/DDBJ whole genome shotgun (WGS) entry which is preliminary data.</text>
</comment>
<feature type="region of interest" description="Disordered" evidence="1">
    <location>
        <begin position="141"/>
        <end position="177"/>
    </location>
</feature>
<evidence type="ECO:0000313" key="3">
    <source>
        <dbReference type="EMBL" id="GMA85725.1"/>
    </source>
</evidence>
<dbReference type="EMBL" id="BSUZ01000001">
    <property type="protein sequence ID" value="GMA85725.1"/>
    <property type="molecule type" value="Genomic_DNA"/>
</dbReference>
<dbReference type="InterPro" id="IPR012338">
    <property type="entry name" value="Beta-lactam/transpept-like"/>
</dbReference>
<name>A0ABQ6JC16_9ACTN</name>
<evidence type="ECO:0000256" key="1">
    <source>
        <dbReference type="SAM" id="MobiDB-lite"/>
    </source>
</evidence>
<accession>A0ABQ6JC16</accession>
<organism evidence="3 4">
    <name type="scientific">Angustibacter aerolatus</name>
    <dbReference type="NCBI Taxonomy" id="1162965"/>
    <lineage>
        <taxon>Bacteria</taxon>
        <taxon>Bacillati</taxon>
        <taxon>Actinomycetota</taxon>
        <taxon>Actinomycetes</taxon>
        <taxon>Kineosporiales</taxon>
        <taxon>Kineosporiaceae</taxon>
    </lineage>
</organism>
<dbReference type="Proteomes" id="UP001157017">
    <property type="component" value="Unassembled WGS sequence"/>
</dbReference>
<dbReference type="Gene3D" id="3.40.710.10">
    <property type="entry name" value="DD-peptidase/beta-lactamase superfamily"/>
    <property type="match status" value="1"/>
</dbReference>
<reference evidence="4" key="1">
    <citation type="journal article" date="2019" name="Int. J. Syst. Evol. Microbiol.">
        <title>The Global Catalogue of Microorganisms (GCM) 10K type strain sequencing project: providing services to taxonomists for standard genome sequencing and annotation.</title>
        <authorList>
            <consortium name="The Broad Institute Genomics Platform"/>
            <consortium name="The Broad Institute Genome Sequencing Center for Infectious Disease"/>
            <person name="Wu L."/>
            <person name="Ma J."/>
        </authorList>
    </citation>
    <scope>NUCLEOTIDE SEQUENCE [LARGE SCALE GENOMIC DNA]</scope>
    <source>
        <strain evidence="4">NBRC 108730</strain>
    </source>
</reference>
<proteinExistence type="predicted"/>
<feature type="domain" description="Penicillin-binding protein transpeptidase" evidence="2">
    <location>
        <begin position="2"/>
        <end position="128"/>
    </location>
</feature>
<sequence length="177" mass="19375">MSRATQGQFPAASTFKVISLPAAVQSGYDLHGTYQCGGSYEVGDRAFHNYESEAYGAIDLHRAIVVACDTIFYKFAYETWLRLGGQSATSDSKDPFVAMAKAFGLGAKTGVDLPDDSSGRIPDRQWKQDYWKATKALSLQAREDRVSRGRARRPGARPVPVAGGEGELRQRVRVPGR</sequence>